<dbReference type="AlphaFoldDB" id="G9ZSM4"/>
<dbReference type="eggNOG" id="COG4123">
    <property type="taxonomic scope" value="Bacteria"/>
</dbReference>
<gene>
    <name evidence="2" type="ORF">HMPREF9103_02743</name>
</gene>
<keyword evidence="2" id="KW-0808">Transferase</keyword>
<keyword evidence="3" id="KW-1185">Reference proteome</keyword>
<comment type="caution">
    <text evidence="2">The sequence shown here is derived from an EMBL/GenBank/DDBJ whole genome shotgun (WGS) entry which is preliminary data.</text>
</comment>
<dbReference type="STRING" id="797515.HMPREF9103_02743"/>
<keyword evidence="2" id="KW-0489">Methyltransferase</keyword>
<dbReference type="Pfam" id="PF05175">
    <property type="entry name" value="MTS"/>
    <property type="match status" value="1"/>
</dbReference>
<organism evidence="2 3">
    <name type="scientific">Lentilactobacillus parafarraginis F0439</name>
    <dbReference type="NCBI Taxonomy" id="797515"/>
    <lineage>
        <taxon>Bacteria</taxon>
        <taxon>Bacillati</taxon>
        <taxon>Bacillota</taxon>
        <taxon>Bacilli</taxon>
        <taxon>Lactobacillales</taxon>
        <taxon>Lactobacillaceae</taxon>
        <taxon>Lentilactobacillus</taxon>
    </lineage>
</organism>
<accession>G9ZSM4</accession>
<sequence length="259" mass="29203">MANNIVKGVENMHVKLYNDERIDQLYSHDVSIIQSSNVFSFSLDAVLLADFARVSGQRIKRVVDLCAGNGAVGLFLSDRTHAAITMVEIQSRLADMASRSVELNGLQDRIDVINDDLKNTPQYIPKDSVDVVTCNPPYFLNYDTSEKNPNRYLAIARHELTTTLDEVAQTAADLLKMNAKLYMVYRPDRLSDLLMSLRSHRLEPKQMKLIRPRVNEDANMVLVEAIKDGKPNGLKVLPDLITHAGQQYSDEVKRILYGN</sequence>
<dbReference type="PANTHER" id="PTHR47739">
    <property type="entry name" value="TRNA1(VAL) (ADENINE(37)-N6)-METHYLTRANSFERASE"/>
    <property type="match status" value="1"/>
</dbReference>
<dbReference type="InterPro" id="IPR050210">
    <property type="entry name" value="tRNA_Adenine-N(6)_MTase"/>
</dbReference>
<name>G9ZSM4_9LACO</name>
<evidence type="ECO:0000259" key="1">
    <source>
        <dbReference type="Pfam" id="PF05175"/>
    </source>
</evidence>
<dbReference type="Gene3D" id="3.40.50.150">
    <property type="entry name" value="Vaccinia Virus protein VP39"/>
    <property type="match status" value="1"/>
</dbReference>
<dbReference type="CDD" id="cd02440">
    <property type="entry name" value="AdoMet_MTases"/>
    <property type="match status" value="1"/>
</dbReference>
<protein>
    <submittedName>
        <fullName evidence="2">Methyltransferase small domain protein</fullName>
    </submittedName>
</protein>
<dbReference type="PATRIC" id="fig|797515.3.peg.2487"/>
<proteinExistence type="predicted"/>
<dbReference type="HOGENOM" id="CLU_061983_3_0_9"/>
<dbReference type="InterPro" id="IPR007848">
    <property type="entry name" value="Small_mtfrase_dom"/>
</dbReference>
<reference evidence="2 3" key="1">
    <citation type="submission" date="2011-09" db="EMBL/GenBank/DDBJ databases">
        <authorList>
            <person name="Weinstock G."/>
            <person name="Sodergren E."/>
            <person name="Clifton S."/>
            <person name="Fulton L."/>
            <person name="Fulton B."/>
            <person name="Courtney L."/>
            <person name="Fronick C."/>
            <person name="Harrison M."/>
            <person name="Strong C."/>
            <person name="Farmer C."/>
            <person name="Delahaunty K."/>
            <person name="Markovic C."/>
            <person name="Hall O."/>
            <person name="Minx P."/>
            <person name="Tomlinson C."/>
            <person name="Mitreva M."/>
            <person name="Hou S."/>
            <person name="Chen J."/>
            <person name="Wollam A."/>
            <person name="Pepin K.H."/>
            <person name="Johnson M."/>
            <person name="Bhonagiri V."/>
            <person name="Zhang X."/>
            <person name="Suruliraj S."/>
            <person name="Warren W."/>
            <person name="Chinwalla A."/>
            <person name="Mardis E.R."/>
            <person name="Wilson R.K."/>
        </authorList>
    </citation>
    <scope>NUCLEOTIDE SEQUENCE [LARGE SCALE GENOMIC DNA]</scope>
    <source>
        <strain evidence="2 3">F0439</strain>
    </source>
</reference>
<dbReference type="InterPro" id="IPR029063">
    <property type="entry name" value="SAM-dependent_MTases_sf"/>
</dbReference>
<dbReference type="PANTHER" id="PTHR47739:SF1">
    <property type="entry name" value="TRNA1(VAL) (ADENINE(37)-N6)-METHYLTRANSFERASE"/>
    <property type="match status" value="1"/>
</dbReference>
<dbReference type="SUPFAM" id="SSF53335">
    <property type="entry name" value="S-adenosyl-L-methionine-dependent methyltransferases"/>
    <property type="match status" value="1"/>
</dbReference>
<evidence type="ECO:0000313" key="2">
    <source>
        <dbReference type="EMBL" id="EHL95787.1"/>
    </source>
</evidence>
<dbReference type="Proteomes" id="UP000004625">
    <property type="component" value="Unassembled WGS sequence"/>
</dbReference>
<dbReference type="EMBL" id="AGEY01000196">
    <property type="protein sequence ID" value="EHL95787.1"/>
    <property type="molecule type" value="Genomic_DNA"/>
</dbReference>
<feature type="domain" description="Methyltransferase small" evidence="1">
    <location>
        <begin position="33"/>
        <end position="162"/>
    </location>
</feature>
<dbReference type="GO" id="GO:0032259">
    <property type="term" value="P:methylation"/>
    <property type="evidence" value="ECO:0007669"/>
    <property type="project" value="UniProtKB-KW"/>
</dbReference>
<dbReference type="GO" id="GO:0008168">
    <property type="term" value="F:methyltransferase activity"/>
    <property type="evidence" value="ECO:0007669"/>
    <property type="project" value="UniProtKB-KW"/>
</dbReference>
<evidence type="ECO:0000313" key="3">
    <source>
        <dbReference type="Proteomes" id="UP000004625"/>
    </source>
</evidence>